<reference evidence="1" key="1">
    <citation type="submission" date="2015-08" db="EMBL/GenBank/DDBJ databases">
        <title>Candidatus Bacteriodes Periocalifornicus.</title>
        <authorList>
            <person name="McLean J.S."/>
            <person name="Kelley S."/>
        </authorList>
    </citation>
    <scope>NUCLEOTIDE SEQUENCE [LARGE SCALE GENOMIC DNA]</scope>
    <source>
        <strain evidence="1">12B</strain>
    </source>
</reference>
<comment type="caution">
    <text evidence="1">The sequence shown here is derived from an EMBL/GenBank/DDBJ whole genome shotgun (WGS) entry which is preliminary data.</text>
</comment>
<dbReference type="AlphaFoldDB" id="A0A0Q4B5I7"/>
<evidence type="ECO:0000313" key="2">
    <source>
        <dbReference type="Proteomes" id="UP000054172"/>
    </source>
</evidence>
<name>A0A0Q4B5I7_9BACT</name>
<dbReference type="PATRIC" id="fig|1702214.3.peg.1616"/>
<dbReference type="InterPro" id="IPR010727">
    <property type="entry name" value="DUF1302"/>
</dbReference>
<proteinExistence type="predicted"/>
<dbReference type="STRING" id="1702214.AL399_08250"/>
<evidence type="ECO:0000313" key="1">
    <source>
        <dbReference type="EMBL" id="KQM08281.1"/>
    </source>
</evidence>
<dbReference type="EMBL" id="LIIK01000050">
    <property type="protein sequence ID" value="KQM08281.1"/>
    <property type="molecule type" value="Genomic_DNA"/>
</dbReference>
<gene>
    <name evidence="1" type="ORF">AL399_08250</name>
</gene>
<dbReference type="Proteomes" id="UP000054172">
    <property type="component" value="Unassembled WGS sequence"/>
</dbReference>
<accession>A0A0Q4B5I7</accession>
<organism evidence="1 2">
    <name type="scientific">Candidatus [Bacteroides] periocalifornicus</name>
    <dbReference type="NCBI Taxonomy" id="1702214"/>
    <lineage>
        <taxon>Bacteria</taxon>
        <taxon>Pseudomonadati</taxon>
        <taxon>Bacteroidota</taxon>
    </lineage>
</organism>
<dbReference type="SUPFAM" id="SSF56935">
    <property type="entry name" value="Porins"/>
    <property type="match status" value="1"/>
</dbReference>
<keyword evidence="2" id="KW-1185">Reference proteome</keyword>
<dbReference type="Pfam" id="PF06980">
    <property type="entry name" value="DUF1302"/>
    <property type="match status" value="1"/>
</dbReference>
<sequence>MCTALLLAVYLPTLAQDGDGWQIKGFVDTYHALRTRSPYDWMSSRTRVRGEVERVWGHSTAFVSANLTYNTLLQARTGIQLREAYLDHRAEHWGLRAGRQLVIWGVADALRITDQVSPMDMTEFLAQDYDDIRQPVNALRLYAFTPIMKMEAVVVPLFEGYVLPVDRANPWSVLPTGTALPLRYAPEGCEPKFRMKNAEYGARLGFNLPGVDFSLSGLYTWNKQPVVDYELGLGELLVKPQYYRMGMVGADISVPWGQVVLRGEGAFNIGKHYSYTPFAPAVQKGFNAVNWMVGLDWYAPNEWTISGQFSMEGILNYEDCIAQKNHQMLGTLNVSKKLINSTLQLSDFTYYDITNRGWFSRFSVDYALSDQIHLSCGYDWLGARTDEGIFGQYRKNSEVWVKARYSF</sequence>
<protein>
    <submittedName>
        <fullName evidence="1">Uncharacterized protein</fullName>
    </submittedName>
</protein>